<evidence type="ECO:0000256" key="4">
    <source>
        <dbReference type="ARBA" id="ARBA00023125"/>
    </source>
</evidence>
<dbReference type="InterPro" id="IPR013249">
    <property type="entry name" value="RNA_pol_sigma70_r4_t2"/>
</dbReference>
<dbReference type="CDD" id="cd06171">
    <property type="entry name" value="Sigma70_r4"/>
    <property type="match status" value="1"/>
</dbReference>
<dbReference type="SUPFAM" id="SSF88659">
    <property type="entry name" value="Sigma3 and sigma4 domains of RNA polymerase sigma factors"/>
    <property type="match status" value="1"/>
</dbReference>
<evidence type="ECO:0000259" key="7">
    <source>
        <dbReference type="Pfam" id="PF08281"/>
    </source>
</evidence>
<dbReference type="eggNOG" id="COG1595">
    <property type="taxonomic scope" value="Bacteria"/>
</dbReference>
<dbReference type="RefSeq" id="WP_081801976.1">
    <property type="nucleotide sequence ID" value="NZ_AQRA01000002.1"/>
</dbReference>
<gene>
    <name evidence="8" type="ORF">ATO12_09490</name>
</gene>
<keyword evidence="9" id="KW-1185">Reference proteome</keyword>
<feature type="domain" description="RNA polymerase sigma factor 70 region 4 type 2" evidence="7">
    <location>
        <begin position="117"/>
        <end position="168"/>
    </location>
</feature>
<evidence type="ECO:0000256" key="1">
    <source>
        <dbReference type="ARBA" id="ARBA00010641"/>
    </source>
</evidence>
<dbReference type="InterPro" id="IPR013324">
    <property type="entry name" value="RNA_pol_sigma_r3/r4-like"/>
</dbReference>
<evidence type="ECO:0000256" key="2">
    <source>
        <dbReference type="ARBA" id="ARBA00023015"/>
    </source>
</evidence>
<dbReference type="SUPFAM" id="SSF88946">
    <property type="entry name" value="Sigma2 domain of RNA polymerase sigma factors"/>
    <property type="match status" value="1"/>
</dbReference>
<dbReference type="STRING" id="1317122.ATO12_09490"/>
<evidence type="ECO:0008006" key="10">
    <source>
        <dbReference type="Google" id="ProtNLM"/>
    </source>
</evidence>
<organism evidence="8 9">
    <name type="scientific">Aquimarina atlantica</name>
    <dbReference type="NCBI Taxonomy" id="1317122"/>
    <lineage>
        <taxon>Bacteria</taxon>
        <taxon>Pseudomonadati</taxon>
        <taxon>Bacteroidota</taxon>
        <taxon>Flavobacteriia</taxon>
        <taxon>Flavobacteriales</taxon>
        <taxon>Flavobacteriaceae</taxon>
        <taxon>Aquimarina</taxon>
    </lineage>
</organism>
<dbReference type="EMBL" id="AQRA01000002">
    <property type="protein sequence ID" value="EZH74956.1"/>
    <property type="molecule type" value="Genomic_DNA"/>
</dbReference>
<dbReference type="InterPro" id="IPR039425">
    <property type="entry name" value="RNA_pol_sigma-70-like"/>
</dbReference>
<dbReference type="AlphaFoldDB" id="A0A023BY23"/>
<dbReference type="InterPro" id="IPR014284">
    <property type="entry name" value="RNA_pol_sigma-70_dom"/>
</dbReference>
<dbReference type="Gene3D" id="1.10.1740.10">
    <property type="match status" value="1"/>
</dbReference>
<evidence type="ECO:0000259" key="6">
    <source>
        <dbReference type="Pfam" id="PF04542"/>
    </source>
</evidence>
<dbReference type="NCBIfam" id="TIGR02937">
    <property type="entry name" value="sigma70-ECF"/>
    <property type="match status" value="1"/>
</dbReference>
<proteinExistence type="inferred from homology"/>
<dbReference type="GO" id="GO:0006352">
    <property type="term" value="P:DNA-templated transcription initiation"/>
    <property type="evidence" value="ECO:0007669"/>
    <property type="project" value="InterPro"/>
</dbReference>
<evidence type="ECO:0000313" key="9">
    <source>
        <dbReference type="Proteomes" id="UP000023541"/>
    </source>
</evidence>
<evidence type="ECO:0000313" key="8">
    <source>
        <dbReference type="EMBL" id="EZH74956.1"/>
    </source>
</evidence>
<evidence type="ECO:0000256" key="5">
    <source>
        <dbReference type="ARBA" id="ARBA00023163"/>
    </source>
</evidence>
<comment type="caution">
    <text evidence="8">The sequence shown here is derived from an EMBL/GenBank/DDBJ whole genome shotgun (WGS) entry which is preliminary data.</text>
</comment>
<dbReference type="Pfam" id="PF08281">
    <property type="entry name" value="Sigma70_r4_2"/>
    <property type="match status" value="1"/>
</dbReference>
<protein>
    <recommendedName>
        <fullName evidence="10">RNA polymerase sigma factor</fullName>
    </recommendedName>
</protein>
<name>A0A023BY23_9FLAO</name>
<feature type="domain" description="RNA polymerase sigma-70 region 2" evidence="6">
    <location>
        <begin position="24"/>
        <end position="89"/>
    </location>
</feature>
<dbReference type="Gene3D" id="1.10.10.10">
    <property type="entry name" value="Winged helix-like DNA-binding domain superfamily/Winged helix DNA-binding domain"/>
    <property type="match status" value="1"/>
</dbReference>
<sequence>MKNLTDEELMILVSNGNLDVMSILFERYHIKIFNFLLKMTRDREISQDITQEVFYKAIKYRSSYKKGKFSSWIYTIARNIFSDHYQSQKTVAQRFENIEYKIEQKEQDHIEIKETSEELYRALNQLSKTDKELVVMNRYQGIKYQEIAEITGSTAGAVKTKVHRAIHKLKDHYLQNI</sequence>
<comment type="similarity">
    <text evidence="1">Belongs to the sigma-70 factor family. ECF subfamily.</text>
</comment>
<keyword evidence="2" id="KW-0805">Transcription regulation</keyword>
<dbReference type="InterPro" id="IPR013325">
    <property type="entry name" value="RNA_pol_sigma_r2"/>
</dbReference>
<dbReference type="PANTHER" id="PTHR43133">
    <property type="entry name" value="RNA POLYMERASE ECF-TYPE SIGMA FACTO"/>
    <property type="match status" value="1"/>
</dbReference>
<dbReference type="OrthoDB" id="9798255at2"/>
<dbReference type="Pfam" id="PF04542">
    <property type="entry name" value="Sigma70_r2"/>
    <property type="match status" value="1"/>
</dbReference>
<accession>A0A023BY23</accession>
<keyword evidence="3" id="KW-0731">Sigma factor</keyword>
<keyword evidence="4" id="KW-0238">DNA-binding</keyword>
<dbReference type="InterPro" id="IPR007627">
    <property type="entry name" value="RNA_pol_sigma70_r2"/>
</dbReference>
<dbReference type="GO" id="GO:0003677">
    <property type="term" value="F:DNA binding"/>
    <property type="evidence" value="ECO:0007669"/>
    <property type="project" value="UniProtKB-KW"/>
</dbReference>
<dbReference type="InterPro" id="IPR036388">
    <property type="entry name" value="WH-like_DNA-bd_sf"/>
</dbReference>
<keyword evidence="5" id="KW-0804">Transcription</keyword>
<reference evidence="8 9" key="1">
    <citation type="submission" date="2014-04" db="EMBL/GenBank/DDBJ databases">
        <title>Aquimarina sp. 22II-S11-z7 Genome Sequencing.</title>
        <authorList>
            <person name="Lai Q."/>
        </authorList>
    </citation>
    <scope>NUCLEOTIDE SEQUENCE [LARGE SCALE GENOMIC DNA]</scope>
    <source>
        <strain evidence="8 9">22II-S11-z7</strain>
    </source>
</reference>
<dbReference type="PANTHER" id="PTHR43133:SF8">
    <property type="entry name" value="RNA POLYMERASE SIGMA FACTOR HI_1459-RELATED"/>
    <property type="match status" value="1"/>
</dbReference>
<dbReference type="Proteomes" id="UP000023541">
    <property type="component" value="Unassembled WGS sequence"/>
</dbReference>
<evidence type="ECO:0000256" key="3">
    <source>
        <dbReference type="ARBA" id="ARBA00023082"/>
    </source>
</evidence>
<dbReference type="GO" id="GO:0016987">
    <property type="term" value="F:sigma factor activity"/>
    <property type="evidence" value="ECO:0007669"/>
    <property type="project" value="UniProtKB-KW"/>
</dbReference>